<dbReference type="Gene3D" id="3.90.79.10">
    <property type="entry name" value="Nucleoside Triphosphate Pyrophosphohydrolase"/>
    <property type="match status" value="1"/>
</dbReference>
<gene>
    <name evidence="2" type="ORF">Cvel_29746</name>
</gene>
<feature type="region of interest" description="Disordered" evidence="1">
    <location>
        <begin position="157"/>
        <end position="188"/>
    </location>
</feature>
<dbReference type="GO" id="GO:0005762">
    <property type="term" value="C:mitochondrial large ribosomal subunit"/>
    <property type="evidence" value="ECO:0007669"/>
    <property type="project" value="TreeGrafter"/>
</dbReference>
<dbReference type="PhylomeDB" id="A0A0G4HP48"/>
<dbReference type="PANTHER" id="PTHR13124">
    <property type="entry name" value="39S RIBOSOMAL PROTEIN L46, MITOCHONDRIAL PRECURSOR-RELATED"/>
    <property type="match status" value="1"/>
</dbReference>
<dbReference type="GO" id="GO:0003735">
    <property type="term" value="F:structural constituent of ribosome"/>
    <property type="evidence" value="ECO:0007669"/>
    <property type="project" value="InterPro"/>
</dbReference>
<dbReference type="EMBL" id="CDMZ01003353">
    <property type="protein sequence ID" value="CEM46045.1"/>
    <property type="molecule type" value="Genomic_DNA"/>
</dbReference>
<evidence type="ECO:0000256" key="1">
    <source>
        <dbReference type="SAM" id="MobiDB-lite"/>
    </source>
</evidence>
<evidence type="ECO:0000313" key="2">
    <source>
        <dbReference type="EMBL" id="CEM46045.1"/>
    </source>
</evidence>
<sequence length="373" mass="42413">MLASQRVTESIHTRLGSERVFPLLRRFLVTSVSGKSEGEASGDSNHPLFVLGPSPYMVAAHKGYKIQASLCVSRLPLEFEEPLHVKTWRDYRAEWEERTGNAVELSDDVIFMENAAGQFIETEEQKRRRRTQLEATGDLDVSELDFMLSRERAGSSKVARAMARRREEQAERKRKRGSNTVDEEAEREKERQRALLMREGDIRRLQKRLLFLLVRYGSRWTFPLEDKRMGESVSETLKRLCDDQLGRSFSPFLLSASPCASDKRVARDAPALPARRASLDPVGVAASRGLRGALDTEEAPRGLFGRKIFFYRALHVPGHENVAPPQNSPVSDFVWIPKEEIPAKLSERKWTIIRDALPTDRPALEALRGSQLF</sequence>
<accession>A0A0G4HP48</accession>
<proteinExistence type="predicted"/>
<reference evidence="2" key="1">
    <citation type="submission" date="2014-11" db="EMBL/GenBank/DDBJ databases">
        <authorList>
            <person name="Otto D Thomas"/>
            <person name="Naeem Raeece"/>
        </authorList>
    </citation>
    <scope>NUCLEOTIDE SEQUENCE</scope>
</reference>
<dbReference type="InterPro" id="IPR040008">
    <property type="entry name" value="Ribosomal_mL46"/>
</dbReference>
<name>A0A0G4HP48_9ALVE</name>
<organism evidence="2">
    <name type="scientific">Chromera velia CCMP2878</name>
    <dbReference type="NCBI Taxonomy" id="1169474"/>
    <lineage>
        <taxon>Eukaryota</taxon>
        <taxon>Sar</taxon>
        <taxon>Alveolata</taxon>
        <taxon>Colpodellida</taxon>
        <taxon>Chromeraceae</taxon>
        <taxon>Chromera</taxon>
    </lineage>
</organism>
<dbReference type="PANTHER" id="PTHR13124:SF12">
    <property type="entry name" value="LARGE RIBOSOMAL SUBUNIT PROTEIN ML46"/>
    <property type="match status" value="1"/>
</dbReference>
<dbReference type="AlphaFoldDB" id="A0A0G4HP48"/>
<evidence type="ECO:0008006" key="3">
    <source>
        <dbReference type="Google" id="ProtNLM"/>
    </source>
</evidence>
<protein>
    <recommendedName>
        <fullName evidence="3">Ribosomal protein L46 N-terminal domain-containing protein</fullName>
    </recommendedName>
</protein>
<dbReference type="VEuPathDB" id="CryptoDB:Cvel_29746"/>